<feature type="compositionally biased region" description="Polar residues" evidence="1">
    <location>
        <begin position="104"/>
        <end position="131"/>
    </location>
</feature>
<feature type="region of interest" description="Disordered" evidence="1">
    <location>
        <begin position="101"/>
        <end position="137"/>
    </location>
</feature>
<gene>
    <name evidence="2" type="ORF">COCC4DRAFT_19464</name>
</gene>
<dbReference type="HOGENOM" id="CLU_650510_0_0_1"/>
<evidence type="ECO:0000313" key="3">
    <source>
        <dbReference type="Proteomes" id="UP000012338"/>
    </source>
</evidence>
<protein>
    <submittedName>
        <fullName evidence="2">Uncharacterized protein</fullName>
    </submittedName>
</protein>
<feature type="region of interest" description="Disordered" evidence="1">
    <location>
        <begin position="1"/>
        <end position="86"/>
    </location>
</feature>
<dbReference type="RefSeq" id="XP_014083878.1">
    <property type="nucleotide sequence ID" value="XM_014228403.1"/>
</dbReference>
<organism evidence="2 3">
    <name type="scientific">Cochliobolus heterostrophus (strain C4 / ATCC 48331 / race T)</name>
    <name type="common">Southern corn leaf blight fungus</name>
    <name type="synonym">Bipolaris maydis</name>
    <dbReference type="NCBI Taxonomy" id="665024"/>
    <lineage>
        <taxon>Eukaryota</taxon>
        <taxon>Fungi</taxon>
        <taxon>Dikarya</taxon>
        <taxon>Ascomycota</taxon>
        <taxon>Pezizomycotina</taxon>
        <taxon>Dothideomycetes</taxon>
        <taxon>Pleosporomycetidae</taxon>
        <taxon>Pleosporales</taxon>
        <taxon>Pleosporineae</taxon>
        <taxon>Pleosporaceae</taxon>
        <taxon>Bipolaris</taxon>
    </lineage>
</organism>
<proteinExistence type="predicted"/>
<dbReference type="AlphaFoldDB" id="N4XAC4"/>
<feature type="region of interest" description="Disordered" evidence="1">
    <location>
        <begin position="364"/>
        <end position="422"/>
    </location>
</feature>
<evidence type="ECO:0000256" key="1">
    <source>
        <dbReference type="SAM" id="MobiDB-lite"/>
    </source>
</evidence>
<dbReference type="Proteomes" id="UP000012338">
    <property type="component" value="Unassembled WGS sequence"/>
</dbReference>
<dbReference type="EMBL" id="KB733445">
    <property type="protein sequence ID" value="ENI09969.1"/>
    <property type="molecule type" value="Genomic_DNA"/>
</dbReference>
<name>N4XAC4_COCH4</name>
<reference evidence="2 3" key="1">
    <citation type="journal article" date="2012" name="PLoS Pathog.">
        <title>Diverse lifestyles and strategies of plant pathogenesis encoded in the genomes of eighteen Dothideomycetes fungi.</title>
        <authorList>
            <person name="Ohm R.A."/>
            <person name="Feau N."/>
            <person name="Henrissat B."/>
            <person name="Schoch C.L."/>
            <person name="Horwitz B.A."/>
            <person name="Barry K.W."/>
            <person name="Condon B.J."/>
            <person name="Copeland A.C."/>
            <person name="Dhillon B."/>
            <person name="Glaser F."/>
            <person name="Hesse C.N."/>
            <person name="Kosti I."/>
            <person name="LaButti K."/>
            <person name="Lindquist E.A."/>
            <person name="Lucas S."/>
            <person name="Salamov A.A."/>
            <person name="Bradshaw R.E."/>
            <person name="Ciuffetti L."/>
            <person name="Hamelin R.C."/>
            <person name="Kema G.H.J."/>
            <person name="Lawrence C."/>
            <person name="Scott J.A."/>
            <person name="Spatafora J.W."/>
            <person name="Turgeon B.G."/>
            <person name="de Wit P.J.G.M."/>
            <person name="Zhong S."/>
            <person name="Goodwin S.B."/>
            <person name="Grigoriev I.V."/>
        </authorList>
    </citation>
    <scope>NUCLEOTIDE SEQUENCE [LARGE SCALE GENOMIC DNA]</scope>
    <source>
        <strain evidence="3">C4 / ATCC 48331 / race T</strain>
    </source>
</reference>
<keyword evidence="3" id="KW-1185">Reference proteome</keyword>
<dbReference type="OrthoDB" id="3687879at2759"/>
<sequence>MTFFPGNDASDPHKYPITHNRRPGLTRRDLFHSTPSNDSENDSDRVSKLSRRVRNYGPLTQKAIEAVSGQHQGKAPRKPLQKHGPLIIPFAKPAAIKVKPRPFPTSTWAPNSASKVRSDNDPGSSSRSTSAAPYEPLQDLSDNMDAVITSVDEHALGGTSVSVPKLVKYIKKWRGTVIKVIHASKTAEDQRIKDLKAQLDFDREIEQVHQNTINSLLDQAWLAEMRKSEQEWQTKMDVQQQMINSQQPPNKALVQPCATDAQYPCSQDKTSGRIEQMNTSESTHAAVTTRLETLHEDKVSFLVQKSKHLSNLSTQPCGVQETKGDERGHKENTVMSMMLDTALMQGGTPMSGCTIHLEPSSLTRKDKIVTNSKQNNDHYGSATYPGDRMSPGKHKLEDAHGATSSCEDASWSRKRARTDVTK</sequence>
<reference evidence="3" key="2">
    <citation type="journal article" date="2013" name="PLoS Genet.">
        <title>Comparative genome structure, secondary metabolite, and effector coding capacity across Cochliobolus pathogens.</title>
        <authorList>
            <person name="Condon B.J."/>
            <person name="Leng Y."/>
            <person name="Wu D."/>
            <person name="Bushley K.E."/>
            <person name="Ohm R.A."/>
            <person name="Otillar R."/>
            <person name="Martin J."/>
            <person name="Schackwitz W."/>
            <person name="Grimwood J."/>
            <person name="MohdZainudin N."/>
            <person name="Xue C."/>
            <person name="Wang R."/>
            <person name="Manning V.A."/>
            <person name="Dhillon B."/>
            <person name="Tu Z.J."/>
            <person name="Steffenson B.J."/>
            <person name="Salamov A."/>
            <person name="Sun H."/>
            <person name="Lowry S."/>
            <person name="LaButti K."/>
            <person name="Han J."/>
            <person name="Copeland A."/>
            <person name="Lindquist E."/>
            <person name="Barry K."/>
            <person name="Schmutz J."/>
            <person name="Baker S.E."/>
            <person name="Ciuffetti L.M."/>
            <person name="Grigoriev I.V."/>
            <person name="Zhong S."/>
            <person name="Turgeon B.G."/>
        </authorList>
    </citation>
    <scope>NUCLEOTIDE SEQUENCE [LARGE SCALE GENOMIC DNA]</scope>
    <source>
        <strain evidence="3">C4 / ATCC 48331 / race T</strain>
    </source>
</reference>
<evidence type="ECO:0000313" key="2">
    <source>
        <dbReference type="EMBL" id="ENI09969.1"/>
    </source>
</evidence>
<accession>N4XAC4</accession>
<dbReference type="GeneID" id="25841676"/>
<feature type="compositionally biased region" description="Polar residues" evidence="1">
    <location>
        <begin position="369"/>
        <end position="378"/>
    </location>
</feature>